<proteinExistence type="predicted"/>
<accession>A0A813MVG5</accession>
<gene>
    <name evidence="2" type="ORF">OXX778_LOCUS2619</name>
</gene>
<evidence type="ECO:0000256" key="1">
    <source>
        <dbReference type="SAM" id="MobiDB-lite"/>
    </source>
</evidence>
<feature type="compositionally biased region" description="Polar residues" evidence="1">
    <location>
        <begin position="39"/>
        <end position="83"/>
    </location>
</feature>
<dbReference type="Proteomes" id="UP000663879">
    <property type="component" value="Unassembled WGS sequence"/>
</dbReference>
<keyword evidence="3" id="KW-1185">Reference proteome</keyword>
<dbReference type="AlphaFoldDB" id="A0A813MVG5"/>
<name>A0A813MVG5_9BILA</name>
<reference evidence="2" key="1">
    <citation type="submission" date="2021-02" db="EMBL/GenBank/DDBJ databases">
        <authorList>
            <person name="Nowell W R."/>
        </authorList>
    </citation>
    <scope>NUCLEOTIDE SEQUENCE</scope>
    <source>
        <strain evidence="2">Ploen Becks lab</strain>
    </source>
</reference>
<evidence type="ECO:0000313" key="3">
    <source>
        <dbReference type="Proteomes" id="UP000663879"/>
    </source>
</evidence>
<feature type="compositionally biased region" description="Polar residues" evidence="1">
    <location>
        <begin position="98"/>
        <end position="130"/>
    </location>
</feature>
<dbReference type="EMBL" id="CAJNOC010000210">
    <property type="protein sequence ID" value="CAF0727574.1"/>
    <property type="molecule type" value="Genomic_DNA"/>
</dbReference>
<sequence>MSSINSKPSSSSSRVRRQFNQDDQNDIMDQNNQEMNMNPPSNEQDFIPQNQIAPSMGPSVQTIPSNMMTTTLPRQQLTPSPTNSSDESDSEEDLPATPKTSQVRVSTQDMSTMTAISPNTATMNTMSPVKSKTVIKPPNSKRMDSDSEEDD</sequence>
<organism evidence="2 3">
    <name type="scientific">Brachionus calyciflorus</name>
    <dbReference type="NCBI Taxonomy" id="104777"/>
    <lineage>
        <taxon>Eukaryota</taxon>
        <taxon>Metazoa</taxon>
        <taxon>Spiralia</taxon>
        <taxon>Gnathifera</taxon>
        <taxon>Rotifera</taxon>
        <taxon>Eurotatoria</taxon>
        <taxon>Monogononta</taxon>
        <taxon>Pseudotrocha</taxon>
        <taxon>Ploima</taxon>
        <taxon>Brachionidae</taxon>
        <taxon>Brachionus</taxon>
    </lineage>
</organism>
<feature type="region of interest" description="Disordered" evidence="1">
    <location>
        <begin position="1"/>
        <end position="151"/>
    </location>
</feature>
<protein>
    <submittedName>
        <fullName evidence="2">Uncharacterized protein</fullName>
    </submittedName>
</protein>
<comment type="caution">
    <text evidence="2">The sequence shown here is derived from an EMBL/GenBank/DDBJ whole genome shotgun (WGS) entry which is preliminary data.</text>
</comment>
<evidence type="ECO:0000313" key="2">
    <source>
        <dbReference type="EMBL" id="CAF0727574.1"/>
    </source>
</evidence>
<feature type="compositionally biased region" description="Low complexity" evidence="1">
    <location>
        <begin position="27"/>
        <end position="38"/>
    </location>
</feature>
<feature type="compositionally biased region" description="Low complexity" evidence="1">
    <location>
        <begin position="1"/>
        <end position="13"/>
    </location>
</feature>